<dbReference type="EMBL" id="JAJAUY010000134">
    <property type="protein sequence ID" value="MCB5182584.1"/>
    <property type="molecule type" value="Genomic_DNA"/>
</dbReference>
<feature type="compositionally biased region" description="Pro residues" evidence="1">
    <location>
        <begin position="46"/>
        <end position="71"/>
    </location>
</feature>
<keyword evidence="3" id="KW-1185">Reference proteome</keyword>
<dbReference type="Proteomes" id="UP001199054">
    <property type="component" value="Unassembled WGS sequence"/>
</dbReference>
<evidence type="ECO:0000313" key="2">
    <source>
        <dbReference type="EMBL" id="MCB5182584.1"/>
    </source>
</evidence>
<organism evidence="2 3">
    <name type="scientific">Streptomyces antimicrobicus</name>
    <dbReference type="NCBI Taxonomy" id="2883108"/>
    <lineage>
        <taxon>Bacteria</taxon>
        <taxon>Bacillati</taxon>
        <taxon>Actinomycetota</taxon>
        <taxon>Actinomycetes</taxon>
        <taxon>Kitasatosporales</taxon>
        <taxon>Streptomycetaceae</taxon>
        <taxon>Streptomyces</taxon>
    </lineage>
</organism>
<feature type="non-terminal residue" evidence="2">
    <location>
        <position position="71"/>
    </location>
</feature>
<gene>
    <name evidence="2" type="ORF">LG632_24820</name>
</gene>
<name>A0ABS8BD58_9ACTN</name>
<sequence>MNQQGAAPDDWWRKLYDDPSADPTTSGAAPGDTLDSRYASALRVTGPPPPDSPPPPPPAVVPPPRPAGSPA</sequence>
<feature type="region of interest" description="Disordered" evidence="1">
    <location>
        <begin position="1"/>
        <end position="71"/>
    </location>
</feature>
<proteinExistence type="predicted"/>
<reference evidence="2 3" key="1">
    <citation type="submission" date="2021-10" db="EMBL/GenBank/DDBJ databases">
        <title>Streptomyces sp. strain SMC 277, a novel streptomycete isolated from soil.</title>
        <authorList>
            <person name="Chanama M."/>
        </authorList>
    </citation>
    <scope>NUCLEOTIDE SEQUENCE [LARGE SCALE GENOMIC DNA]</scope>
    <source>
        <strain evidence="2 3">SMC 277</strain>
    </source>
</reference>
<evidence type="ECO:0000256" key="1">
    <source>
        <dbReference type="SAM" id="MobiDB-lite"/>
    </source>
</evidence>
<accession>A0ABS8BD58</accession>
<protein>
    <submittedName>
        <fullName evidence="2">Uncharacterized protein</fullName>
    </submittedName>
</protein>
<comment type="caution">
    <text evidence="2">The sequence shown here is derived from an EMBL/GenBank/DDBJ whole genome shotgun (WGS) entry which is preliminary data.</text>
</comment>
<evidence type="ECO:0000313" key="3">
    <source>
        <dbReference type="Proteomes" id="UP001199054"/>
    </source>
</evidence>